<dbReference type="InterPro" id="IPR005321">
    <property type="entry name" value="Peptidase_S58_DmpA"/>
</dbReference>
<evidence type="ECO:0000313" key="3">
    <source>
        <dbReference type="EMBL" id="MPL70690.1"/>
    </source>
</evidence>
<dbReference type="SUPFAM" id="SSF56266">
    <property type="entry name" value="DmpA/ArgJ-like"/>
    <property type="match status" value="1"/>
</dbReference>
<protein>
    <submittedName>
        <fullName evidence="3">Beta-peptidyl aminopeptidase BapA</fullName>
        <ecNumber evidence="3">3.4.11.25</ecNumber>
    </submittedName>
</protein>
<evidence type="ECO:0000256" key="2">
    <source>
        <dbReference type="SAM" id="MobiDB-lite"/>
    </source>
</evidence>
<dbReference type="EMBL" id="VSSQ01000054">
    <property type="protein sequence ID" value="MPL70690.1"/>
    <property type="molecule type" value="Genomic_DNA"/>
</dbReference>
<gene>
    <name evidence="3" type="ORF">SDC9_16450</name>
</gene>
<keyword evidence="3" id="KW-0031">Aminopeptidase</keyword>
<dbReference type="AlphaFoldDB" id="A0A644TUX5"/>
<comment type="similarity">
    <text evidence="1">Belongs to the peptidase S58 family.</text>
</comment>
<reference evidence="3" key="1">
    <citation type="submission" date="2019-08" db="EMBL/GenBank/DDBJ databases">
        <authorList>
            <person name="Kucharzyk K."/>
            <person name="Murdoch R.W."/>
            <person name="Higgins S."/>
            <person name="Loffler F."/>
        </authorList>
    </citation>
    <scope>NUCLEOTIDE SEQUENCE</scope>
</reference>
<dbReference type="EC" id="3.4.11.25" evidence="3"/>
<feature type="region of interest" description="Disordered" evidence="2">
    <location>
        <begin position="317"/>
        <end position="353"/>
    </location>
</feature>
<evidence type="ECO:0000256" key="1">
    <source>
        <dbReference type="ARBA" id="ARBA00007068"/>
    </source>
</evidence>
<organism evidence="3">
    <name type="scientific">bioreactor metagenome</name>
    <dbReference type="NCBI Taxonomy" id="1076179"/>
    <lineage>
        <taxon>unclassified sequences</taxon>
        <taxon>metagenomes</taxon>
        <taxon>ecological metagenomes</taxon>
    </lineage>
</organism>
<dbReference type="Gene3D" id="3.60.70.12">
    <property type="entry name" value="L-amino peptidase D-ALA esterase/amidase"/>
    <property type="match status" value="1"/>
</dbReference>
<keyword evidence="3" id="KW-0645">Protease</keyword>
<name>A0A644TUX5_9ZZZZ</name>
<sequence length="420" mass="43597">MARPRPRDLGIIFGAFEPGKHNAITDVPGVGVGHFTLVEGEGPLKVGKGPVRTGITVILPHGGNIFRKKVQAGCFVLNGFGKSAGLHQIRELGTIETPIALTNTLSVHRIADAMVGYACSASPEIGITTGTVNPVVGDINDGFLNDIQGRHLREEHLLAAIRDARENLAANSRAGKAPAAGLPPAEGNVGGGTGCSCLGFKGGIGTSSRKLPAGQGGWTIGVLAQTNFGGDLHIKGVPVGALLKRQSPGEPETAFPPPDPPGSCMVVIATDAPLDARLLTRMARRGGLGMARTGFYSASGSGDFFIAFTTANPVPHDPECQDLRFPGATEGGPRSIPTSDAGESSSAQVSAESKAPLLLRREVLPDEAMSPLFAAQAEAIEEAIINSLFAAETMTGRDGNTRRALPIEKTLEILKRHAVL</sequence>
<accession>A0A644TUX5</accession>
<dbReference type="PANTHER" id="PTHR36512">
    <property type="entry name" value="D-AMINOPEPTIDASE"/>
    <property type="match status" value="1"/>
</dbReference>
<feature type="compositionally biased region" description="Polar residues" evidence="2">
    <location>
        <begin position="336"/>
        <end position="351"/>
    </location>
</feature>
<dbReference type="CDD" id="cd02253">
    <property type="entry name" value="DmpA"/>
    <property type="match status" value="1"/>
</dbReference>
<comment type="caution">
    <text evidence="3">The sequence shown here is derived from an EMBL/GenBank/DDBJ whole genome shotgun (WGS) entry which is preliminary data.</text>
</comment>
<dbReference type="PANTHER" id="PTHR36512:SF3">
    <property type="entry name" value="BLR5678 PROTEIN"/>
    <property type="match status" value="1"/>
</dbReference>
<dbReference type="Pfam" id="PF03576">
    <property type="entry name" value="Peptidase_S58"/>
    <property type="match status" value="1"/>
</dbReference>
<keyword evidence="3" id="KW-0378">Hydrolase</keyword>
<dbReference type="InterPro" id="IPR016117">
    <property type="entry name" value="ArgJ-like_dom_sf"/>
</dbReference>
<dbReference type="GO" id="GO:0004177">
    <property type="term" value="F:aminopeptidase activity"/>
    <property type="evidence" value="ECO:0007669"/>
    <property type="project" value="UniProtKB-KW"/>
</dbReference>
<proteinExistence type="inferred from homology"/>